<dbReference type="InterPro" id="IPR036770">
    <property type="entry name" value="Ankyrin_rpt-contain_sf"/>
</dbReference>
<dbReference type="PANTHER" id="PTHR46586">
    <property type="entry name" value="ANKYRIN REPEAT-CONTAINING PROTEIN"/>
    <property type="match status" value="1"/>
</dbReference>
<gene>
    <name evidence="2" type="ORF">HYH03_011063</name>
</gene>
<dbReference type="Proteomes" id="UP000612055">
    <property type="component" value="Unassembled WGS sequence"/>
</dbReference>
<feature type="region of interest" description="Disordered" evidence="1">
    <location>
        <begin position="1"/>
        <end position="21"/>
    </location>
</feature>
<dbReference type="Gene3D" id="1.25.40.20">
    <property type="entry name" value="Ankyrin repeat-containing domain"/>
    <property type="match status" value="1"/>
</dbReference>
<dbReference type="AlphaFoldDB" id="A0A835XSK3"/>
<proteinExistence type="predicted"/>
<dbReference type="EMBL" id="JAEHOE010000061">
    <property type="protein sequence ID" value="KAG2490427.1"/>
    <property type="molecule type" value="Genomic_DNA"/>
</dbReference>
<dbReference type="SUPFAM" id="SSF140860">
    <property type="entry name" value="Pseudo ankyrin repeat-like"/>
    <property type="match status" value="1"/>
</dbReference>
<accession>A0A835XSK3</accession>
<organism evidence="2 3">
    <name type="scientific">Edaphochlamys debaryana</name>
    <dbReference type="NCBI Taxonomy" id="47281"/>
    <lineage>
        <taxon>Eukaryota</taxon>
        <taxon>Viridiplantae</taxon>
        <taxon>Chlorophyta</taxon>
        <taxon>core chlorophytes</taxon>
        <taxon>Chlorophyceae</taxon>
        <taxon>CS clade</taxon>
        <taxon>Chlamydomonadales</taxon>
        <taxon>Chlamydomonadales incertae sedis</taxon>
        <taxon>Edaphochlamys</taxon>
    </lineage>
</organism>
<keyword evidence="3" id="KW-1185">Reference proteome</keyword>
<reference evidence="2" key="1">
    <citation type="journal article" date="2020" name="bioRxiv">
        <title>Comparative genomics of Chlamydomonas.</title>
        <authorList>
            <person name="Craig R.J."/>
            <person name="Hasan A.R."/>
            <person name="Ness R.W."/>
            <person name="Keightley P.D."/>
        </authorList>
    </citation>
    <scope>NUCLEOTIDE SEQUENCE</scope>
    <source>
        <strain evidence="2">CCAP 11/70</strain>
    </source>
</reference>
<dbReference type="PANTHER" id="PTHR46586:SF3">
    <property type="entry name" value="ANKYRIN REPEAT-CONTAINING PROTEIN"/>
    <property type="match status" value="1"/>
</dbReference>
<evidence type="ECO:0000313" key="2">
    <source>
        <dbReference type="EMBL" id="KAG2490427.1"/>
    </source>
</evidence>
<comment type="caution">
    <text evidence="2">The sequence shown here is derived from an EMBL/GenBank/DDBJ whole genome shotgun (WGS) entry which is preliminary data.</text>
</comment>
<evidence type="ECO:0000256" key="1">
    <source>
        <dbReference type="SAM" id="MobiDB-lite"/>
    </source>
</evidence>
<feature type="compositionally biased region" description="Basic and acidic residues" evidence="1">
    <location>
        <begin position="1"/>
        <end position="15"/>
    </location>
</feature>
<dbReference type="OrthoDB" id="548461at2759"/>
<dbReference type="InterPro" id="IPR052050">
    <property type="entry name" value="SecEffector_AnkRepeat"/>
</dbReference>
<sequence length="371" mass="40471">MAPETRKQAIARERQATAATSYPQQLGPEDLLSNFYAYLDPLDAVRMRAVSRGINAASLAVEPALVGAANAAIAAARRMGDAARREALEAQLSNVLLAALRRHLRRYRRRSSTAPPWLWDAPVVSPEAKARAFVQEVARGRTEFMPWMLRHGVQLRDADDDVHEATLFDKANCLSIRKVGEHAMFTAAGLGRLGVVDWLAQRDVPLSAALSGAAAYVDPVTTMNEPSSILWVAYGGRPVLEWLQENGVQMNSMFMFGSAQHGRVEAIEWLAESCGVQVEPLCIEAAATMGHVDVMEWLQERYGVMPAAQVMETAAEGGHLAVMEWLERRGGLVPNARAMVAAVTRGHMEVVEWLEKRGLQRPAAAQGGDAG</sequence>
<evidence type="ECO:0000313" key="3">
    <source>
        <dbReference type="Proteomes" id="UP000612055"/>
    </source>
</evidence>
<name>A0A835XSK3_9CHLO</name>
<protein>
    <submittedName>
        <fullName evidence="2">Uncharacterized protein</fullName>
    </submittedName>
</protein>